<reference evidence="12" key="2">
    <citation type="journal article" date="2018" name="Plant J.">
        <title>The Sorghum bicolor reference genome: improved assembly, gene annotations, a transcriptome atlas, and signatures of genome organization.</title>
        <authorList>
            <person name="McCormick R.F."/>
            <person name="Truong S.K."/>
            <person name="Sreedasyam A."/>
            <person name="Jenkins J."/>
            <person name="Shu S."/>
            <person name="Sims D."/>
            <person name="Kennedy M."/>
            <person name="Amirebrahimi M."/>
            <person name="Weers B.D."/>
            <person name="McKinley B."/>
            <person name="Mattison A."/>
            <person name="Morishige D.T."/>
            <person name="Grimwood J."/>
            <person name="Schmutz J."/>
            <person name="Mullet J.E."/>
        </authorList>
    </citation>
    <scope>NUCLEOTIDE SEQUENCE [LARGE SCALE GENOMIC DNA]</scope>
    <source>
        <strain evidence="12">cv. BTx623</strain>
    </source>
</reference>
<organism evidence="11 12">
    <name type="scientific">Sorghum bicolor</name>
    <name type="common">Sorghum</name>
    <name type="synonym">Sorghum vulgare</name>
    <dbReference type="NCBI Taxonomy" id="4558"/>
    <lineage>
        <taxon>Eukaryota</taxon>
        <taxon>Viridiplantae</taxon>
        <taxon>Streptophyta</taxon>
        <taxon>Embryophyta</taxon>
        <taxon>Tracheophyta</taxon>
        <taxon>Spermatophyta</taxon>
        <taxon>Magnoliopsida</taxon>
        <taxon>Liliopsida</taxon>
        <taxon>Poales</taxon>
        <taxon>Poaceae</taxon>
        <taxon>PACMAD clade</taxon>
        <taxon>Panicoideae</taxon>
        <taxon>Andropogonodae</taxon>
        <taxon>Andropogoneae</taxon>
        <taxon>Sorghinae</taxon>
        <taxon>Sorghum</taxon>
    </lineage>
</organism>
<dbReference type="GO" id="GO:0043531">
    <property type="term" value="F:ADP binding"/>
    <property type="evidence" value="ECO:0007669"/>
    <property type="project" value="InterPro"/>
</dbReference>
<keyword evidence="5" id="KW-0611">Plant defense</keyword>
<dbReference type="InterPro" id="IPR036388">
    <property type="entry name" value="WH-like_DNA-bd_sf"/>
</dbReference>
<feature type="domain" description="Disease resistance N-terminal" evidence="8">
    <location>
        <begin position="11"/>
        <end position="91"/>
    </location>
</feature>
<evidence type="ECO:0000313" key="11">
    <source>
        <dbReference type="EMBL" id="OQU79679.1"/>
    </source>
</evidence>
<evidence type="ECO:0000313" key="12">
    <source>
        <dbReference type="Proteomes" id="UP000000768"/>
    </source>
</evidence>
<evidence type="ECO:0000256" key="4">
    <source>
        <dbReference type="ARBA" id="ARBA00022741"/>
    </source>
</evidence>
<dbReference type="InParanoid" id="A0A1Z5R7X0"/>
<dbReference type="SUPFAM" id="SSF52058">
    <property type="entry name" value="L domain-like"/>
    <property type="match status" value="2"/>
</dbReference>
<dbReference type="Pfam" id="PF00931">
    <property type="entry name" value="NB-ARC"/>
    <property type="match status" value="1"/>
</dbReference>
<evidence type="ECO:0000256" key="1">
    <source>
        <dbReference type="ARBA" id="ARBA00008894"/>
    </source>
</evidence>
<dbReference type="Gramene" id="OQU79679">
    <property type="protein sequence ID" value="OQU79679"/>
    <property type="gene ID" value="SORBI_3008G178300"/>
</dbReference>
<dbReference type="PANTHER" id="PTHR36766:SF70">
    <property type="entry name" value="DISEASE RESISTANCE PROTEIN RGA4"/>
    <property type="match status" value="1"/>
</dbReference>
<dbReference type="SUPFAM" id="SSF52540">
    <property type="entry name" value="P-loop containing nucleoside triphosphate hydrolases"/>
    <property type="match status" value="1"/>
</dbReference>
<evidence type="ECO:0000259" key="7">
    <source>
        <dbReference type="Pfam" id="PF00931"/>
    </source>
</evidence>
<dbReference type="EMBL" id="CM000767">
    <property type="protein sequence ID" value="OQU79679.1"/>
    <property type="molecule type" value="Genomic_DNA"/>
</dbReference>
<dbReference type="Pfam" id="PF25019">
    <property type="entry name" value="LRR_R13L1-DRL21"/>
    <property type="match status" value="1"/>
</dbReference>
<dbReference type="OrthoDB" id="612043at2759"/>
<dbReference type="InterPro" id="IPR042197">
    <property type="entry name" value="Apaf_helical"/>
</dbReference>
<feature type="domain" description="R13L1/DRL21-like LRR repeat region" evidence="10">
    <location>
        <begin position="755"/>
        <end position="871"/>
    </location>
</feature>
<comment type="similarity">
    <text evidence="1">Belongs to the disease resistance NB-LRR family.</text>
</comment>
<dbReference type="Gene3D" id="3.40.50.300">
    <property type="entry name" value="P-loop containing nucleotide triphosphate hydrolases"/>
    <property type="match status" value="1"/>
</dbReference>
<keyword evidence="2" id="KW-0433">Leucine-rich repeat</keyword>
<dbReference type="GO" id="GO:0005524">
    <property type="term" value="F:ATP binding"/>
    <property type="evidence" value="ECO:0007669"/>
    <property type="project" value="UniProtKB-KW"/>
</dbReference>
<keyword evidence="12" id="KW-1185">Reference proteome</keyword>
<dbReference type="GO" id="GO:0006952">
    <property type="term" value="P:defense response"/>
    <property type="evidence" value="ECO:0007669"/>
    <property type="project" value="UniProtKB-KW"/>
</dbReference>
<evidence type="ECO:0000256" key="3">
    <source>
        <dbReference type="ARBA" id="ARBA00022737"/>
    </source>
</evidence>
<name>A0A1Z5R7X0_SORBI</name>
<dbReference type="Gene3D" id="1.10.10.10">
    <property type="entry name" value="Winged helix-like DNA-binding domain superfamily/Winged helix DNA-binding domain"/>
    <property type="match status" value="1"/>
</dbReference>
<protein>
    <recommendedName>
        <fullName evidence="13">AAA+ ATPase domain-containing protein</fullName>
    </recommendedName>
</protein>
<dbReference type="GO" id="GO:0051707">
    <property type="term" value="P:response to other organism"/>
    <property type="evidence" value="ECO:0007669"/>
    <property type="project" value="UniProtKB-ARBA"/>
</dbReference>
<dbReference type="InterPro" id="IPR002182">
    <property type="entry name" value="NB-ARC"/>
</dbReference>
<keyword evidence="3" id="KW-0677">Repeat</keyword>
<dbReference type="InterPro" id="IPR058922">
    <property type="entry name" value="WHD_DRP"/>
</dbReference>
<dbReference type="Gene3D" id="3.80.10.10">
    <property type="entry name" value="Ribonuclease Inhibitor"/>
    <property type="match status" value="4"/>
</dbReference>
<keyword evidence="4" id="KW-0547">Nucleotide-binding</keyword>
<proteinExistence type="inferred from homology"/>
<sequence length="1452" mass="163375">MEITISAARWAVSRALRPISDGLMESWAASSKLAPNIRALKLQLLYAQGMLDNARGRDVRSPALGQLLQELRNQAFDADDVLDELEYFRIQDELDGTYETIDADVRGLVGGLVLNARHTAGAVVSKLKLPSCSCASVVCHHRRKPKLKFDRVAMSKRMVDIVEQLKPVCAMVSTILDLELQGTIASTGISAQQGTAFNQTTRTTTPQIIEPKLYGRDDLKKDVIDGITSKYHVNDDLTVLSIVGPGGLGKTTLTQHIYEEAKSHFQVLVWVCVSQNFSASKLAQEIVKQIPKLDNENGNESAEGLIEKRLQSKRFLLVLDDMWTDHENEWKKLLAPFKKMQTKGNMAIVTTRIPKVAQMVATVGCQIRLERLSDEECMCFFQECVFGNRQTWEGHANLHDFGYKIVKRLKGFPLAVKTVGRLLKTELTPKHWRRVLESKEWEYQANEDDIMPALKLSYNYLHFHLQQCFSHCALFPEDYEFGREELIHLWIGQGLLGPDDQNKRVEDIGLDYVSDLVSYGFFQEEKKEDRHAYYVIHDLLHDLARNVSAHECLSIQGANVGSIQIPTSIHHMSIIINNSDVEEKATFENCKKGLDILGKRLKARNLRTLMLFGDHHGSFCKIFSGMFRDAKTLRVIFLSGASYDVEVLLHSFSQLVHLRYLRIKGYVLNLRSLFGSISRFYNLLVLDIKECGAFPRIDTEEMCSSTRDMSNLVKIRHFLVGNQSYHCGIVEVGKLKSIQEIRRFEVKREKQGFELNQLGKLIQLHGSLEICNLEKVGGATELEELKLVHLQHLNRLILGWDRYQSDRDPKKKQDVLECLKPHNNLQEVCIRGHGGHTYPTWLCSDHSVKNLECLCLEGVAWKSLPPLLGELLMVGEEQPSVAGQTFQNLKRLELVYIATLKKWSVDSPFSKLEVLTIEDCFELTELPSPHMFPNLQEIYISECKELVSVPPIPWSSSLSEARLWKVGKSIENLDYSRKEQKMSVQFKKDALDRELWNVLAFTNLSEIKEFKISECPLVPLHHLQLLNSLKTLHISHCTSVLWPTEGENDSPFEFPVEQLQISDCGATVKELLQLISYFPNLSTLDLQRCGNKQAGEAEEIEAAAGGQLPMPLQLKELLQNQSSLRSLFIWDCPTLLSSSLLPSFYCPFSTSLQSLVLEGVKDGMLTLAPLTNLTELVLHDCGGLRSEDLWHLLAQGRLKELQIWGAHNLLDVPEPSRMCEQVLPQHSSRLQALETAGEAGGAVAVPVGGHFSSSLTELELGGNDDLEHFTMEQSEALQMLTSLQVLRILGYSRLQSLPEGLGGLPNLKILEIGFCGSFRSLPKGGLPSSLVELHISFCKAIRSLPKGTLPSSLVELEIRGCDAIRSLPKGTLPSSLTKLHIVRCDGFRSLPKGSLPSSLKILVIHRCPAIRSLHEGSLPNSLQMLDVTDSHEKLQKQCRKLQGTIPIVKFRD</sequence>
<evidence type="ECO:0000256" key="5">
    <source>
        <dbReference type="ARBA" id="ARBA00022821"/>
    </source>
</evidence>
<dbReference type="Pfam" id="PF18052">
    <property type="entry name" value="Rx_N"/>
    <property type="match status" value="1"/>
</dbReference>
<dbReference type="Pfam" id="PF23559">
    <property type="entry name" value="WHD_DRP"/>
    <property type="match status" value="1"/>
</dbReference>
<dbReference type="OMA" id="YCPAITS"/>
<dbReference type="eggNOG" id="KOG4658">
    <property type="taxonomic scope" value="Eukaryota"/>
</dbReference>
<dbReference type="PANTHER" id="PTHR36766">
    <property type="entry name" value="PLANT BROAD-SPECTRUM MILDEW RESISTANCE PROTEIN RPW8"/>
    <property type="match status" value="1"/>
</dbReference>
<evidence type="ECO:0000259" key="8">
    <source>
        <dbReference type="Pfam" id="PF18052"/>
    </source>
</evidence>
<keyword evidence="6" id="KW-0067">ATP-binding</keyword>
<dbReference type="PRINTS" id="PR00364">
    <property type="entry name" value="DISEASERSIST"/>
</dbReference>
<dbReference type="InterPro" id="IPR056789">
    <property type="entry name" value="LRR_R13L1-DRL21"/>
</dbReference>
<dbReference type="Proteomes" id="UP000000768">
    <property type="component" value="Chromosome 8"/>
</dbReference>
<evidence type="ECO:0000259" key="9">
    <source>
        <dbReference type="Pfam" id="PF23559"/>
    </source>
</evidence>
<dbReference type="Gene3D" id="1.10.8.430">
    <property type="entry name" value="Helical domain of apoptotic protease-activating factors"/>
    <property type="match status" value="1"/>
</dbReference>
<feature type="domain" description="Disease resistance protein winged helix" evidence="9">
    <location>
        <begin position="474"/>
        <end position="544"/>
    </location>
</feature>
<gene>
    <name evidence="11" type="ORF">SORBI_3008G178300</name>
</gene>
<evidence type="ECO:0008006" key="13">
    <source>
        <dbReference type="Google" id="ProtNLM"/>
    </source>
</evidence>
<dbReference type="STRING" id="4558.A0A1Z5R7X0"/>
<evidence type="ECO:0000256" key="6">
    <source>
        <dbReference type="ARBA" id="ARBA00022840"/>
    </source>
</evidence>
<evidence type="ECO:0000256" key="2">
    <source>
        <dbReference type="ARBA" id="ARBA00022614"/>
    </source>
</evidence>
<dbReference type="InterPro" id="IPR032675">
    <property type="entry name" value="LRR_dom_sf"/>
</dbReference>
<dbReference type="InterPro" id="IPR041118">
    <property type="entry name" value="Rx_N"/>
</dbReference>
<accession>A0A1Z5R7X0</accession>
<reference evidence="11 12" key="1">
    <citation type="journal article" date="2009" name="Nature">
        <title>The Sorghum bicolor genome and the diversification of grasses.</title>
        <authorList>
            <person name="Paterson A.H."/>
            <person name="Bowers J.E."/>
            <person name="Bruggmann R."/>
            <person name="Dubchak I."/>
            <person name="Grimwood J."/>
            <person name="Gundlach H."/>
            <person name="Haberer G."/>
            <person name="Hellsten U."/>
            <person name="Mitros T."/>
            <person name="Poliakov A."/>
            <person name="Schmutz J."/>
            <person name="Spannagl M."/>
            <person name="Tang H."/>
            <person name="Wang X."/>
            <person name="Wicker T."/>
            <person name="Bharti A.K."/>
            <person name="Chapman J."/>
            <person name="Feltus F.A."/>
            <person name="Gowik U."/>
            <person name="Grigoriev I.V."/>
            <person name="Lyons E."/>
            <person name="Maher C.A."/>
            <person name="Martis M."/>
            <person name="Narechania A."/>
            <person name="Otillar R.P."/>
            <person name="Penning B.W."/>
            <person name="Salamov A.A."/>
            <person name="Wang Y."/>
            <person name="Zhang L."/>
            <person name="Carpita N.C."/>
            <person name="Freeling M."/>
            <person name="Gingle A.R."/>
            <person name="Hash C.T."/>
            <person name="Keller B."/>
            <person name="Klein P."/>
            <person name="Kresovich S."/>
            <person name="McCann M.C."/>
            <person name="Ming R."/>
            <person name="Peterson D.G."/>
            <person name="Mehboob-ur-Rahman"/>
            <person name="Ware D."/>
            <person name="Westhoff P."/>
            <person name="Mayer K.F."/>
            <person name="Messing J."/>
            <person name="Rokhsar D.S."/>
        </authorList>
    </citation>
    <scope>NUCLEOTIDE SEQUENCE [LARGE SCALE GENOMIC DNA]</scope>
    <source>
        <strain evidence="12">cv. BTx623</strain>
    </source>
</reference>
<feature type="domain" description="NB-ARC" evidence="7">
    <location>
        <begin position="223"/>
        <end position="389"/>
    </location>
</feature>
<evidence type="ECO:0000259" key="10">
    <source>
        <dbReference type="Pfam" id="PF25019"/>
    </source>
</evidence>
<dbReference type="InterPro" id="IPR027417">
    <property type="entry name" value="P-loop_NTPase"/>
</dbReference>